<dbReference type="EMBL" id="CM042881">
    <property type="protein sequence ID" value="KAI4386087.1"/>
    <property type="molecule type" value="Genomic_DNA"/>
</dbReference>
<evidence type="ECO:0000313" key="2">
    <source>
        <dbReference type="Proteomes" id="UP001057402"/>
    </source>
</evidence>
<comment type="caution">
    <text evidence="1">The sequence shown here is derived from an EMBL/GenBank/DDBJ whole genome shotgun (WGS) entry which is preliminary data.</text>
</comment>
<accession>A0ACB9S5U5</accession>
<keyword evidence="2" id="KW-1185">Reference proteome</keyword>
<dbReference type="Proteomes" id="UP001057402">
    <property type="component" value="Chromosome 2"/>
</dbReference>
<protein>
    <submittedName>
        <fullName evidence="1">Uncharacterized protein</fullName>
    </submittedName>
</protein>
<evidence type="ECO:0000313" key="1">
    <source>
        <dbReference type="EMBL" id="KAI4386087.1"/>
    </source>
</evidence>
<sequence>MNLDPSSDCFPDSIPQCFEVTHPSSIQAHHQGFMPSGSMEVPAPPMAASNSCASLLYCVSLLKDRVSQVQTLLTALTERDLTRSHEPAAPPSLALATMGSLIQEIIGIATSMTFYCQQLNLLSQASTGTAASAPTATNNNRSHCIDGNGLNNWDGHQGLCHDTVDNLYVANFSIDASIGKSSAVLKTSNSDRVVKSQTHEGLSHLGHAAEANRKVEGKNTGSSEIIELDAADLLAKYTHFCQICGKGFKRDANLRMHMRAHGDEYKSSAALSKPGKVLDSNAMFGTSTSSSIERKKYSCPQEGCRWNKNHPKFQPLKSMICVKNHYKRSHCPKMYICRRCNCKRFSVLSDLKTHEKHCGDSKWKCTCGTTFSRKDKLMSHVNLFVGHAPAVDEGGIRRTVPAMRIGESYDRYEYNMAHAYPSSPIKTKQTHQWISIAVFSGGKRSKIGGGASSLLKLF</sequence>
<gene>
    <name evidence="1" type="ORF">MLD38_004052</name>
</gene>
<proteinExistence type="predicted"/>
<name>A0ACB9S5U5_9MYRT</name>
<organism evidence="1 2">
    <name type="scientific">Melastoma candidum</name>
    <dbReference type="NCBI Taxonomy" id="119954"/>
    <lineage>
        <taxon>Eukaryota</taxon>
        <taxon>Viridiplantae</taxon>
        <taxon>Streptophyta</taxon>
        <taxon>Embryophyta</taxon>
        <taxon>Tracheophyta</taxon>
        <taxon>Spermatophyta</taxon>
        <taxon>Magnoliopsida</taxon>
        <taxon>eudicotyledons</taxon>
        <taxon>Gunneridae</taxon>
        <taxon>Pentapetalae</taxon>
        <taxon>rosids</taxon>
        <taxon>malvids</taxon>
        <taxon>Myrtales</taxon>
        <taxon>Melastomataceae</taxon>
        <taxon>Melastomatoideae</taxon>
        <taxon>Melastomateae</taxon>
        <taxon>Melastoma</taxon>
    </lineage>
</organism>
<reference evidence="2" key="1">
    <citation type="journal article" date="2023" name="Front. Plant Sci.">
        <title>Chromosomal-level genome assembly of Melastoma candidum provides insights into trichome evolution.</title>
        <authorList>
            <person name="Zhong Y."/>
            <person name="Wu W."/>
            <person name="Sun C."/>
            <person name="Zou P."/>
            <person name="Liu Y."/>
            <person name="Dai S."/>
            <person name="Zhou R."/>
        </authorList>
    </citation>
    <scope>NUCLEOTIDE SEQUENCE [LARGE SCALE GENOMIC DNA]</scope>
</reference>